<dbReference type="EMBL" id="JAGFNP010000004">
    <property type="protein sequence ID" value="MBO3732858.1"/>
    <property type="molecule type" value="Genomic_DNA"/>
</dbReference>
<evidence type="ECO:0000313" key="2">
    <source>
        <dbReference type="EMBL" id="MBO3732858.1"/>
    </source>
</evidence>
<evidence type="ECO:0000259" key="1">
    <source>
        <dbReference type="Pfam" id="PF09860"/>
    </source>
</evidence>
<dbReference type="Proteomes" id="UP000681341">
    <property type="component" value="Unassembled WGS sequence"/>
</dbReference>
<comment type="caution">
    <text evidence="2">The sequence shown here is derived from an EMBL/GenBank/DDBJ whole genome shotgun (WGS) entry which is preliminary data.</text>
</comment>
<protein>
    <submittedName>
        <fullName evidence="2">DUF2087 domain-containing protein</fullName>
    </submittedName>
</protein>
<evidence type="ECO:0000313" key="3">
    <source>
        <dbReference type="Proteomes" id="UP000681341"/>
    </source>
</evidence>
<keyword evidence="3" id="KW-1185">Reference proteome</keyword>
<sequence>MTVPSHDAGDLILKALADPERLRVFADIVLTESGTTVTDLRARHPRAEKALHRLFEAGLVTRDGSIRAAPDAFKTAAAAAREARPDAPPGVSPEVAHFYSNGRITTIPVNRRTRVKLLRDLAERLFAFDRVYTELEVNETLAAEYHDPLQLRRDLIDELLLERNLGGSEYRRREAPPL</sequence>
<proteinExistence type="predicted"/>
<accession>A0ABS3U529</accession>
<organism evidence="2 3">
    <name type="scientific">Glycomyces niveus</name>
    <dbReference type="NCBI Taxonomy" id="2820287"/>
    <lineage>
        <taxon>Bacteria</taxon>
        <taxon>Bacillati</taxon>
        <taxon>Actinomycetota</taxon>
        <taxon>Actinomycetes</taxon>
        <taxon>Glycomycetales</taxon>
        <taxon>Glycomycetaceae</taxon>
        <taxon>Glycomyces</taxon>
    </lineage>
</organism>
<dbReference type="RefSeq" id="WP_208495675.1">
    <property type="nucleotide sequence ID" value="NZ_JAGFNP010000004.1"/>
</dbReference>
<dbReference type="InterPro" id="IPR018656">
    <property type="entry name" value="DUF2087"/>
</dbReference>
<reference evidence="2 3" key="1">
    <citation type="submission" date="2021-03" db="EMBL/GenBank/DDBJ databases">
        <title>Glycomyces sp. nov., a novel actinomycete isolated from soil.</title>
        <authorList>
            <person name="Yang X."/>
            <person name="Xu X."/>
        </authorList>
    </citation>
    <scope>NUCLEOTIDE SEQUENCE [LARGE SCALE GENOMIC DNA]</scope>
    <source>
        <strain evidence="2 3">NEAU-S30</strain>
    </source>
</reference>
<feature type="domain" description="DUF2087" evidence="1">
    <location>
        <begin position="103"/>
        <end position="172"/>
    </location>
</feature>
<dbReference type="Pfam" id="PF09860">
    <property type="entry name" value="DUF2087"/>
    <property type="match status" value="1"/>
</dbReference>
<name>A0ABS3U529_9ACTN</name>
<gene>
    <name evidence="2" type="ORF">J5V16_08495</name>
</gene>